<proteinExistence type="predicted"/>
<dbReference type="Proteomes" id="UP000002258">
    <property type="component" value="Chromosome 6"/>
</dbReference>
<dbReference type="KEGG" id="pic:PICST_27944"/>
<reference evidence="1 2" key="1">
    <citation type="journal article" date="2007" name="Nat. Biotechnol.">
        <title>Genome sequence of the lignocellulose-bioconverting and xylose-fermenting yeast Pichia stipitis.</title>
        <authorList>
            <person name="Jeffries T.W."/>
            <person name="Grigoriev I.V."/>
            <person name="Grimwood J."/>
            <person name="Laplaza J.M."/>
            <person name="Aerts A."/>
            <person name="Salamov A."/>
            <person name="Schmutz J."/>
            <person name="Lindquist E."/>
            <person name="Dehal P."/>
            <person name="Shapiro H."/>
            <person name="Jin Y.S."/>
            <person name="Passoth V."/>
            <person name="Richardson P.M."/>
        </authorList>
    </citation>
    <scope>NUCLEOTIDE SEQUENCE [LARGE SCALE GENOMIC DNA]</scope>
    <source>
        <strain evidence="2">ATCC 58785 / CBS 6054 / NBRC 10063 / NRRL Y-11545</strain>
    </source>
</reference>
<dbReference type="RefSeq" id="XP_001385857.2">
    <property type="nucleotide sequence ID" value="XM_001385820.1"/>
</dbReference>
<accession>A3LXM8</accession>
<gene>
    <name evidence="1" type="ORF">PICST_27944</name>
</gene>
<protein>
    <submittedName>
        <fullName evidence="1">Uncharacterized protein</fullName>
    </submittedName>
</protein>
<dbReference type="EMBL" id="CP000500">
    <property type="protein sequence ID" value="ABN67828.2"/>
    <property type="molecule type" value="Genomic_DNA"/>
</dbReference>
<dbReference type="AlphaFoldDB" id="A3LXM8"/>
<dbReference type="InParanoid" id="A3LXM8"/>
<sequence length="58" mass="6757">MINYDYSEQDILSFYNLQAVDPTSISHLNLNKEEDIAPEEINKLSKDEQFAILNRLVN</sequence>
<dbReference type="HOGENOM" id="CLU_2984615_0_0_1"/>
<dbReference type="GeneID" id="4840056"/>
<feature type="non-terminal residue" evidence="1">
    <location>
        <position position="58"/>
    </location>
</feature>
<keyword evidence="2" id="KW-1185">Reference proteome</keyword>
<evidence type="ECO:0000313" key="1">
    <source>
        <dbReference type="EMBL" id="ABN67828.2"/>
    </source>
</evidence>
<evidence type="ECO:0000313" key="2">
    <source>
        <dbReference type="Proteomes" id="UP000002258"/>
    </source>
</evidence>
<organism evidence="1 2">
    <name type="scientific">Scheffersomyces stipitis (strain ATCC 58785 / CBS 6054 / NBRC 10063 / NRRL Y-11545)</name>
    <name type="common">Yeast</name>
    <name type="synonym">Pichia stipitis</name>
    <dbReference type="NCBI Taxonomy" id="322104"/>
    <lineage>
        <taxon>Eukaryota</taxon>
        <taxon>Fungi</taxon>
        <taxon>Dikarya</taxon>
        <taxon>Ascomycota</taxon>
        <taxon>Saccharomycotina</taxon>
        <taxon>Pichiomycetes</taxon>
        <taxon>Debaryomycetaceae</taxon>
        <taxon>Scheffersomyces</taxon>
    </lineage>
</organism>
<name>A3LXM8_PICST</name>